<dbReference type="InterPro" id="IPR027417">
    <property type="entry name" value="P-loop_NTPase"/>
</dbReference>
<dbReference type="AlphaFoldDB" id="W4Q067"/>
<dbReference type="EMBL" id="BAUT01000009">
    <property type="protein sequence ID" value="GAE25340.1"/>
    <property type="molecule type" value="Genomic_DNA"/>
</dbReference>
<dbReference type="Proteomes" id="UP000018890">
    <property type="component" value="Unassembled WGS sequence"/>
</dbReference>
<dbReference type="CDD" id="cd03230">
    <property type="entry name" value="ABC_DR_subfamily_A"/>
    <property type="match status" value="1"/>
</dbReference>
<keyword evidence="2" id="KW-0547">Nucleotide-binding</keyword>
<evidence type="ECO:0000256" key="2">
    <source>
        <dbReference type="ARBA" id="ARBA00022741"/>
    </source>
</evidence>
<evidence type="ECO:0000256" key="3">
    <source>
        <dbReference type="ARBA" id="ARBA00022840"/>
    </source>
</evidence>
<keyword evidence="3" id="KW-0067">ATP-binding</keyword>
<keyword evidence="1" id="KW-0813">Transport</keyword>
<dbReference type="InterPro" id="IPR051782">
    <property type="entry name" value="ABC_Transporter_VariousFunc"/>
</dbReference>
<organism evidence="5 6">
    <name type="scientific">Halalkalibacter wakoensis JCM 9140</name>
    <dbReference type="NCBI Taxonomy" id="1236970"/>
    <lineage>
        <taxon>Bacteria</taxon>
        <taxon>Bacillati</taxon>
        <taxon>Bacillota</taxon>
        <taxon>Bacilli</taxon>
        <taxon>Bacillales</taxon>
        <taxon>Bacillaceae</taxon>
        <taxon>Halalkalibacter</taxon>
    </lineage>
</organism>
<dbReference type="GO" id="GO:0005524">
    <property type="term" value="F:ATP binding"/>
    <property type="evidence" value="ECO:0007669"/>
    <property type="project" value="UniProtKB-KW"/>
</dbReference>
<proteinExistence type="predicted"/>
<name>W4Q067_9BACI</name>
<accession>W4Q067</accession>
<sequence length="287" mass="33205">MESTNVMTIKELTKNYKAFMLGPLNLNVEKGTSVALVGANGSGKSMLFRLIMNILQPTEGSIEIFDQELTMENEVSLKEKLGFVGELLEPFSYLSIKELSTMISFWYPTWDDKTYHHLLERYQINEETKYGNCSKGMKKKVEFIFSLSHHPDLLLLDEPTAGIDISTQRKIKEDLMLFMESGEKSMIIATHMVDEINQLCDYITVLDRGKIIYTANKDEIYENWARLWVTGMTDSIRNHPNVFHFVEQPLQLITNNWQILEDEFRTEGITITHSQKVSLEEVIDLFQ</sequence>
<dbReference type="Gene3D" id="3.40.50.300">
    <property type="entry name" value="P-loop containing nucleotide triphosphate hydrolases"/>
    <property type="match status" value="1"/>
</dbReference>
<dbReference type="SUPFAM" id="SSF52540">
    <property type="entry name" value="P-loop containing nucleoside triphosphate hydrolases"/>
    <property type="match status" value="1"/>
</dbReference>
<dbReference type="InterPro" id="IPR003593">
    <property type="entry name" value="AAA+_ATPase"/>
</dbReference>
<protein>
    <submittedName>
        <fullName evidence="5">ABC transporter</fullName>
    </submittedName>
</protein>
<evidence type="ECO:0000259" key="4">
    <source>
        <dbReference type="PROSITE" id="PS50893"/>
    </source>
</evidence>
<dbReference type="STRING" id="1236970.JCM9140_1330"/>
<dbReference type="SMART" id="SM00382">
    <property type="entry name" value="AAA"/>
    <property type="match status" value="1"/>
</dbReference>
<evidence type="ECO:0000313" key="5">
    <source>
        <dbReference type="EMBL" id="GAE25340.1"/>
    </source>
</evidence>
<dbReference type="PANTHER" id="PTHR42939:SF1">
    <property type="entry name" value="ABC TRANSPORTER ATP-BINDING PROTEIN ALBC-RELATED"/>
    <property type="match status" value="1"/>
</dbReference>
<dbReference type="InterPro" id="IPR003439">
    <property type="entry name" value="ABC_transporter-like_ATP-bd"/>
</dbReference>
<dbReference type="PROSITE" id="PS50893">
    <property type="entry name" value="ABC_TRANSPORTER_2"/>
    <property type="match status" value="1"/>
</dbReference>
<evidence type="ECO:0000256" key="1">
    <source>
        <dbReference type="ARBA" id="ARBA00022448"/>
    </source>
</evidence>
<reference evidence="5" key="1">
    <citation type="journal article" date="2014" name="Genome Announc.">
        <title>Draft Genome Sequences of Three Alkaliphilic Bacillus Strains, Bacillus wakoensis JCM 9140T, Bacillus akibai JCM 9157T, and Bacillus hemicellulosilyticus JCM 9152T.</title>
        <authorList>
            <person name="Yuki M."/>
            <person name="Oshima K."/>
            <person name="Suda W."/>
            <person name="Oshida Y."/>
            <person name="Kitamura K."/>
            <person name="Iida T."/>
            <person name="Hattori M."/>
            <person name="Ohkuma M."/>
        </authorList>
    </citation>
    <scope>NUCLEOTIDE SEQUENCE [LARGE SCALE GENOMIC DNA]</scope>
    <source>
        <strain evidence="5">JCM 9140</strain>
    </source>
</reference>
<evidence type="ECO:0000313" key="6">
    <source>
        <dbReference type="Proteomes" id="UP000018890"/>
    </source>
</evidence>
<comment type="caution">
    <text evidence="5">The sequence shown here is derived from an EMBL/GenBank/DDBJ whole genome shotgun (WGS) entry which is preliminary data.</text>
</comment>
<gene>
    <name evidence="5" type="ORF">JCM9140_1330</name>
</gene>
<dbReference type="RefSeq" id="WP_034743628.1">
    <property type="nucleotide sequence ID" value="NZ_BAUT01000009.1"/>
</dbReference>
<dbReference type="OrthoDB" id="2960217at2"/>
<feature type="domain" description="ABC transporter" evidence="4">
    <location>
        <begin position="1"/>
        <end position="233"/>
    </location>
</feature>
<dbReference type="PANTHER" id="PTHR42939">
    <property type="entry name" value="ABC TRANSPORTER ATP-BINDING PROTEIN ALBC-RELATED"/>
    <property type="match status" value="1"/>
</dbReference>
<dbReference type="GO" id="GO:0016887">
    <property type="term" value="F:ATP hydrolysis activity"/>
    <property type="evidence" value="ECO:0007669"/>
    <property type="project" value="InterPro"/>
</dbReference>
<dbReference type="Pfam" id="PF00005">
    <property type="entry name" value="ABC_tran"/>
    <property type="match status" value="1"/>
</dbReference>
<keyword evidence="6" id="KW-1185">Reference proteome</keyword>